<dbReference type="EMBL" id="CAMGYJ010000006">
    <property type="protein sequence ID" value="CAI0436294.1"/>
    <property type="molecule type" value="Genomic_DNA"/>
</dbReference>
<accession>A0AAV0LR85</accession>
<evidence type="ECO:0000313" key="2">
    <source>
        <dbReference type="Proteomes" id="UP001154282"/>
    </source>
</evidence>
<comment type="caution">
    <text evidence="1">The sequence shown here is derived from an EMBL/GenBank/DDBJ whole genome shotgun (WGS) entry which is preliminary data.</text>
</comment>
<keyword evidence="2" id="KW-1185">Reference proteome</keyword>
<gene>
    <name evidence="1" type="ORF">LITE_LOCUS25026</name>
</gene>
<name>A0AAV0LR85_9ROSI</name>
<reference evidence="1" key="1">
    <citation type="submission" date="2022-08" db="EMBL/GenBank/DDBJ databases">
        <authorList>
            <person name="Gutierrez-Valencia J."/>
        </authorList>
    </citation>
    <scope>NUCLEOTIDE SEQUENCE</scope>
</reference>
<protein>
    <submittedName>
        <fullName evidence="1">Uncharacterized protein</fullName>
    </submittedName>
</protein>
<sequence>MLLLLGGRSPFWVPDLIAYRPS</sequence>
<dbReference type="Proteomes" id="UP001154282">
    <property type="component" value="Unassembled WGS sequence"/>
</dbReference>
<evidence type="ECO:0000313" key="1">
    <source>
        <dbReference type="EMBL" id="CAI0436294.1"/>
    </source>
</evidence>
<organism evidence="1 2">
    <name type="scientific">Linum tenue</name>
    <dbReference type="NCBI Taxonomy" id="586396"/>
    <lineage>
        <taxon>Eukaryota</taxon>
        <taxon>Viridiplantae</taxon>
        <taxon>Streptophyta</taxon>
        <taxon>Embryophyta</taxon>
        <taxon>Tracheophyta</taxon>
        <taxon>Spermatophyta</taxon>
        <taxon>Magnoliopsida</taxon>
        <taxon>eudicotyledons</taxon>
        <taxon>Gunneridae</taxon>
        <taxon>Pentapetalae</taxon>
        <taxon>rosids</taxon>
        <taxon>fabids</taxon>
        <taxon>Malpighiales</taxon>
        <taxon>Linaceae</taxon>
        <taxon>Linum</taxon>
    </lineage>
</organism>
<proteinExistence type="predicted"/>
<dbReference type="AlphaFoldDB" id="A0AAV0LR85"/>